<evidence type="ECO:0000313" key="3">
    <source>
        <dbReference type="Proteomes" id="UP001322277"/>
    </source>
</evidence>
<protein>
    <submittedName>
        <fullName evidence="2">Uncharacterized protein</fullName>
    </submittedName>
</protein>
<reference evidence="3" key="1">
    <citation type="journal article" date="2023" name="bioRxiv">
        <title>Complete genome of the Medicago anthracnose fungus, Colletotrichum destructivum, reveals a mini-chromosome-like region within a core chromosome.</title>
        <authorList>
            <person name="Lapalu N."/>
            <person name="Simon A."/>
            <person name="Lu A."/>
            <person name="Plaumann P.-L."/>
            <person name="Amselem J."/>
            <person name="Pigne S."/>
            <person name="Auger A."/>
            <person name="Koch C."/>
            <person name="Dallery J.-F."/>
            <person name="O'Connell R.J."/>
        </authorList>
    </citation>
    <scope>NUCLEOTIDE SEQUENCE [LARGE SCALE GENOMIC DNA]</scope>
    <source>
        <strain evidence="3">CBS 520.97</strain>
    </source>
</reference>
<dbReference type="RefSeq" id="XP_062781008.1">
    <property type="nucleotide sequence ID" value="XM_062924957.1"/>
</dbReference>
<feature type="compositionally biased region" description="Low complexity" evidence="1">
    <location>
        <begin position="18"/>
        <end position="27"/>
    </location>
</feature>
<dbReference type="AlphaFoldDB" id="A0AAX4ILP1"/>
<accession>A0AAX4ILP1</accession>
<feature type="region of interest" description="Disordered" evidence="1">
    <location>
        <begin position="1"/>
        <end position="27"/>
    </location>
</feature>
<sequence>MIPRDDERPEPLQNGKQPLSPSHLPLSPLSIVTQSSHQTILLNPVHSNSREQSDHVLHRKHSLRNSLMDGPSVSVTDSEIPSHMCPAHRTRGPFSGRPIGVNGPVARVPQNKTV</sequence>
<proteinExistence type="predicted"/>
<evidence type="ECO:0000256" key="1">
    <source>
        <dbReference type="SAM" id="MobiDB-lite"/>
    </source>
</evidence>
<dbReference type="KEGG" id="cdet:87945301"/>
<gene>
    <name evidence="2" type="ORF">CDEST_08798</name>
</gene>
<feature type="compositionally biased region" description="Basic and acidic residues" evidence="1">
    <location>
        <begin position="1"/>
        <end position="10"/>
    </location>
</feature>
<dbReference type="EMBL" id="CP137309">
    <property type="protein sequence ID" value="WQF83784.1"/>
    <property type="molecule type" value="Genomic_DNA"/>
</dbReference>
<dbReference type="Proteomes" id="UP001322277">
    <property type="component" value="Chromosome 5"/>
</dbReference>
<name>A0AAX4ILP1_9PEZI</name>
<keyword evidence="3" id="KW-1185">Reference proteome</keyword>
<dbReference type="GeneID" id="87945301"/>
<feature type="region of interest" description="Disordered" evidence="1">
    <location>
        <begin position="46"/>
        <end position="114"/>
    </location>
</feature>
<organism evidence="2 3">
    <name type="scientific">Colletotrichum destructivum</name>
    <dbReference type="NCBI Taxonomy" id="34406"/>
    <lineage>
        <taxon>Eukaryota</taxon>
        <taxon>Fungi</taxon>
        <taxon>Dikarya</taxon>
        <taxon>Ascomycota</taxon>
        <taxon>Pezizomycotina</taxon>
        <taxon>Sordariomycetes</taxon>
        <taxon>Hypocreomycetidae</taxon>
        <taxon>Glomerellales</taxon>
        <taxon>Glomerellaceae</taxon>
        <taxon>Colletotrichum</taxon>
        <taxon>Colletotrichum destructivum species complex</taxon>
    </lineage>
</organism>
<evidence type="ECO:0000313" key="2">
    <source>
        <dbReference type="EMBL" id="WQF83784.1"/>
    </source>
</evidence>